<dbReference type="PANTHER" id="PTHR46558:SF4">
    <property type="entry name" value="DNA-BIDING PHAGE PROTEIN"/>
    <property type="match status" value="1"/>
</dbReference>
<dbReference type="Proteomes" id="UP000616201">
    <property type="component" value="Unassembled WGS sequence"/>
</dbReference>
<dbReference type="SMART" id="SM00530">
    <property type="entry name" value="HTH_XRE"/>
    <property type="match status" value="1"/>
</dbReference>
<keyword evidence="1" id="KW-0238">DNA-binding</keyword>
<reference evidence="3" key="1">
    <citation type="submission" date="2018-02" db="EMBL/GenBank/DDBJ databases">
        <authorList>
            <person name="Vasarhelyi B.M."/>
            <person name="Deshmukh S."/>
            <person name="Balint B."/>
            <person name="Kukolya J."/>
        </authorList>
    </citation>
    <scope>NUCLEOTIDE SEQUENCE</scope>
    <source>
        <strain evidence="3">KB22</strain>
    </source>
</reference>
<comment type="caution">
    <text evidence="3">The sequence shown here is derived from an EMBL/GenBank/DDBJ whole genome shotgun (WGS) entry which is preliminary data.</text>
</comment>
<dbReference type="SUPFAM" id="SSF47413">
    <property type="entry name" value="lambda repressor-like DNA-binding domains"/>
    <property type="match status" value="1"/>
</dbReference>
<name>A0A928YQY6_9SPHI</name>
<dbReference type="GO" id="GO:0003677">
    <property type="term" value="F:DNA binding"/>
    <property type="evidence" value="ECO:0007669"/>
    <property type="project" value="UniProtKB-KW"/>
</dbReference>
<dbReference type="InterPro" id="IPR010982">
    <property type="entry name" value="Lambda_DNA-bd_dom_sf"/>
</dbReference>
<accession>A0A928YQY6</accession>
<dbReference type="PROSITE" id="PS50943">
    <property type="entry name" value="HTH_CROC1"/>
    <property type="match status" value="1"/>
</dbReference>
<dbReference type="InterPro" id="IPR001387">
    <property type="entry name" value="Cro/C1-type_HTH"/>
</dbReference>
<proteinExistence type="predicted"/>
<dbReference type="Gene3D" id="1.10.260.40">
    <property type="entry name" value="lambda repressor-like DNA-binding domains"/>
    <property type="match status" value="1"/>
</dbReference>
<sequence length="117" mass="13741">MNSTIILNKIRALRKQNKLSQTDMAENLFIALKTYQNIENGVTKIDIERLQNIAQILNTDIHDLLGNTEEKGIELTGLQSEEKDLYKQIIKEKETYIERLEESLKFYRNIIRENNCI</sequence>
<feature type="domain" description="HTH cro/C1-type" evidence="2">
    <location>
        <begin position="10"/>
        <end position="64"/>
    </location>
</feature>
<gene>
    <name evidence="3" type="ORF">C4F49_12150</name>
</gene>
<evidence type="ECO:0000259" key="2">
    <source>
        <dbReference type="PROSITE" id="PS50943"/>
    </source>
</evidence>
<evidence type="ECO:0000313" key="4">
    <source>
        <dbReference type="Proteomes" id="UP000616201"/>
    </source>
</evidence>
<organism evidence="3 4">
    <name type="scientific">Sphingobacterium hungaricum</name>
    <dbReference type="NCBI Taxonomy" id="2082723"/>
    <lineage>
        <taxon>Bacteria</taxon>
        <taxon>Pseudomonadati</taxon>
        <taxon>Bacteroidota</taxon>
        <taxon>Sphingobacteriia</taxon>
        <taxon>Sphingobacteriales</taxon>
        <taxon>Sphingobacteriaceae</taxon>
        <taxon>Sphingobacterium</taxon>
    </lineage>
</organism>
<keyword evidence="4" id="KW-1185">Reference proteome</keyword>
<dbReference type="EMBL" id="PRDK01000006">
    <property type="protein sequence ID" value="MBE8714434.1"/>
    <property type="molecule type" value="Genomic_DNA"/>
</dbReference>
<evidence type="ECO:0000313" key="3">
    <source>
        <dbReference type="EMBL" id="MBE8714434.1"/>
    </source>
</evidence>
<dbReference type="PANTHER" id="PTHR46558">
    <property type="entry name" value="TRACRIPTIONAL REGULATORY PROTEIN-RELATED-RELATED"/>
    <property type="match status" value="1"/>
</dbReference>
<protein>
    <submittedName>
        <fullName evidence="3">Transcriptional regulator</fullName>
    </submittedName>
</protein>
<dbReference type="CDD" id="cd00093">
    <property type="entry name" value="HTH_XRE"/>
    <property type="match status" value="1"/>
</dbReference>
<dbReference type="RefSeq" id="WP_196936317.1">
    <property type="nucleotide sequence ID" value="NZ_MU158698.1"/>
</dbReference>
<dbReference type="AlphaFoldDB" id="A0A928YQY6"/>
<dbReference type="Pfam" id="PF01381">
    <property type="entry name" value="HTH_3"/>
    <property type="match status" value="1"/>
</dbReference>
<evidence type="ECO:0000256" key="1">
    <source>
        <dbReference type="ARBA" id="ARBA00023125"/>
    </source>
</evidence>